<sequence>MGSTAEPNAVVAGSTRAKWSGKKRVRRIQLELTLFRSQVEELELKRKRLKLQQASGNSPALLDDIGTTSVWNAIAERQLRERLRAEKHTTELQASYKGLVDFSTDIQKLLRRSEDSKKELAERVKQEPRFRFQKLTTEADDEIFSEQLTIVSRLYLGLQQQWKWPQTPSSSLHFGLDLSLGEEVVKVDPYVKAGIVLEARSGAILPFTLDVVVMAFWEFLGTYNCIDDTDCSTDFLARSFSLSTNFEGSFSQPAGKYTCRKFATENEATLVWVERADVEEFGGTKFSGMQYLKRGYLKLRIAPREGPGRKSAVTTVETYTETTPIFRDDISNQEEQLQDLVKAVKRSYKTVNAVFCQNMTNILVEEDWKATML</sequence>
<feature type="coiled-coil region" evidence="1">
    <location>
        <begin position="25"/>
        <end position="52"/>
    </location>
</feature>
<proteinExistence type="predicted"/>
<evidence type="ECO:0000313" key="3">
    <source>
        <dbReference type="Proteomes" id="UP001632037"/>
    </source>
</evidence>
<name>A0ABD3FUJ9_9STRA</name>
<keyword evidence="3" id="KW-1185">Reference proteome</keyword>
<dbReference type="AlphaFoldDB" id="A0ABD3FUJ9"/>
<dbReference type="Proteomes" id="UP001632037">
    <property type="component" value="Unassembled WGS sequence"/>
</dbReference>
<comment type="caution">
    <text evidence="2">The sequence shown here is derived from an EMBL/GenBank/DDBJ whole genome shotgun (WGS) entry which is preliminary data.</text>
</comment>
<accession>A0ABD3FUJ9</accession>
<dbReference type="EMBL" id="JBIMZQ010000006">
    <property type="protein sequence ID" value="KAL3670607.1"/>
    <property type="molecule type" value="Genomic_DNA"/>
</dbReference>
<evidence type="ECO:0008006" key="4">
    <source>
        <dbReference type="Google" id="ProtNLM"/>
    </source>
</evidence>
<evidence type="ECO:0000256" key="1">
    <source>
        <dbReference type="SAM" id="Coils"/>
    </source>
</evidence>
<reference evidence="2 3" key="1">
    <citation type="submission" date="2024-09" db="EMBL/GenBank/DDBJ databases">
        <title>Genome sequencing and assembly of Phytophthora oleae, isolate VK10A, causative agent of rot of olive drupes.</title>
        <authorList>
            <person name="Conti Taguali S."/>
            <person name="Riolo M."/>
            <person name="La Spada F."/>
            <person name="Cacciola S.O."/>
            <person name="Dionisio G."/>
        </authorList>
    </citation>
    <scope>NUCLEOTIDE SEQUENCE [LARGE SCALE GENOMIC DNA]</scope>
    <source>
        <strain evidence="2 3">VK10A</strain>
    </source>
</reference>
<keyword evidence="1" id="KW-0175">Coiled coil</keyword>
<organism evidence="2 3">
    <name type="scientific">Phytophthora oleae</name>
    <dbReference type="NCBI Taxonomy" id="2107226"/>
    <lineage>
        <taxon>Eukaryota</taxon>
        <taxon>Sar</taxon>
        <taxon>Stramenopiles</taxon>
        <taxon>Oomycota</taxon>
        <taxon>Peronosporomycetes</taxon>
        <taxon>Peronosporales</taxon>
        <taxon>Peronosporaceae</taxon>
        <taxon>Phytophthora</taxon>
    </lineage>
</organism>
<protein>
    <recommendedName>
        <fullName evidence="4">GOLD domain-containing protein</fullName>
    </recommendedName>
</protein>
<evidence type="ECO:0000313" key="2">
    <source>
        <dbReference type="EMBL" id="KAL3670607.1"/>
    </source>
</evidence>
<gene>
    <name evidence="2" type="ORF">V7S43_003799</name>
</gene>